<evidence type="ECO:0000313" key="2">
    <source>
        <dbReference type="EMBL" id="KAL0275258.1"/>
    </source>
</evidence>
<accession>A0AAW2HZU2</accession>
<dbReference type="EMBL" id="JARGDH010000002">
    <property type="protein sequence ID" value="KAL0275258.1"/>
    <property type="molecule type" value="Genomic_DNA"/>
</dbReference>
<dbReference type="InterPro" id="IPR000210">
    <property type="entry name" value="BTB/POZ_dom"/>
</dbReference>
<proteinExistence type="predicted"/>
<dbReference type="Gene3D" id="3.30.710.10">
    <property type="entry name" value="Potassium Channel Kv1.1, Chain A"/>
    <property type="match status" value="1"/>
</dbReference>
<dbReference type="Pfam" id="PF00651">
    <property type="entry name" value="BTB"/>
    <property type="match status" value="1"/>
</dbReference>
<dbReference type="Gene3D" id="1.25.40.420">
    <property type="match status" value="1"/>
</dbReference>
<comment type="caution">
    <text evidence="2">The sequence shown here is derived from an EMBL/GenBank/DDBJ whole genome shotgun (WGS) entry which is preliminary data.</text>
</comment>
<name>A0AAW2HZU2_9NEOP</name>
<reference evidence="2" key="1">
    <citation type="journal article" date="2024" name="Gigascience">
        <title>Chromosome-level genome of the poultry shaft louse Menopon gallinae provides insight into the host-switching and adaptive evolution of parasitic lice.</title>
        <authorList>
            <person name="Xu Y."/>
            <person name="Ma L."/>
            <person name="Liu S."/>
            <person name="Liang Y."/>
            <person name="Liu Q."/>
            <person name="He Z."/>
            <person name="Tian L."/>
            <person name="Duan Y."/>
            <person name="Cai W."/>
            <person name="Li H."/>
            <person name="Song F."/>
        </authorList>
    </citation>
    <scope>NUCLEOTIDE SEQUENCE</scope>
    <source>
        <strain evidence="2">Cailab_2023a</strain>
    </source>
</reference>
<dbReference type="AlphaFoldDB" id="A0AAW2HZU2"/>
<dbReference type="SUPFAM" id="SSF54695">
    <property type="entry name" value="POZ domain"/>
    <property type="match status" value="1"/>
</dbReference>
<protein>
    <recommendedName>
        <fullName evidence="1">BTB domain-containing protein</fullName>
    </recommendedName>
</protein>
<feature type="domain" description="BTB" evidence="1">
    <location>
        <begin position="61"/>
        <end position="120"/>
    </location>
</feature>
<gene>
    <name evidence="2" type="ORF">PYX00_003168</name>
</gene>
<evidence type="ECO:0000259" key="1">
    <source>
        <dbReference type="PROSITE" id="PS50097"/>
    </source>
</evidence>
<dbReference type="PANTHER" id="PTHR24413">
    <property type="entry name" value="SPECKLE-TYPE POZ PROTEIN"/>
    <property type="match status" value="1"/>
</dbReference>
<dbReference type="SMART" id="SM00225">
    <property type="entry name" value="BTB"/>
    <property type="match status" value="1"/>
</dbReference>
<organism evidence="2">
    <name type="scientific">Menopon gallinae</name>
    <name type="common">poultry shaft louse</name>
    <dbReference type="NCBI Taxonomy" id="328185"/>
    <lineage>
        <taxon>Eukaryota</taxon>
        <taxon>Metazoa</taxon>
        <taxon>Ecdysozoa</taxon>
        <taxon>Arthropoda</taxon>
        <taxon>Hexapoda</taxon>
        <taxon>Insecta</taxon>
        <taxon>Pterygota</taxon>
        <taxon>Neoptera</taxon>
        <taxon>Paraneoptera</taxon>
        <taxon>Psocodea</taxon>
        <taxon>Troctomorpha</taxon>
        <taxon>Phthiraptera</taxon>
        <taxon>Amblycera</taxon>
        <taxon>Menoponidae</taxon>
        <taxon>Menopon</taxon>
    </lineage>
</organism>
<dbReference type="InterPro" id="IPR011333">
    <property type="entry name" value="SKP1/BTB/POZ_sf"/>
</dbReference>
<sequence length="233" mass="25955">MPSSELVSIGYRDLHIHDRHLEPKSKTMNVFVKIQLIFTDLEVNSLNQDMSRLLKDASNSGDVTVRCAQEREMKAHKCVLIARSPVFAEMLRGTDVLDLANIAEDVVRDLLRYLYTDHIDDLGANGPVLLGHAVRFDLPGLKTVCERYLADSIKPESVPSLLLLAEQFNCDSLKKAVMLYCEDHGNSIQKTMAWKVLEMVNPELFVEVCEAGLGSSISSNLDSDPDPNDPDLA</sequence>
<dbReference type="PROSITE" id="PS50097">
    <property type="entry name" value="BTB"/>
    <property type="match status" value="1"/>
</dbReference>